<dbReference type="InterPro" id="IPR036388">
    <property type="entry name" value="WH-like_DNA-bd_sf"/>
</dbReference>
<evidence type="ECO:0000256" key="3">
    <source>
        <dbReference type="ARBA" id="ARBA00008316"/>
    </source>
</evidence>
<dbReference type="RefSeq" id="WP_184748739.1">
    <property type="nucleotide sequence ID" value="NZ_JACHGJ010000013.1"/>
</dbReference>
<dbReference type="Pfam" id="PF01316">
    <property type="entry name" value="Arg_repressor"/>
    <property type="match status" value="1"/>
</dbReference>
<keyword evidence="8 9" id="KW-0804">Transcription</keyword>
<dbReference type="NCBIfam" id="TIGR01529">
    <property type="entry name" value="argR_whole"/>
    <property type="match status" value="1"/>
</dbReference>
<dbReference type="InterPro" id="IPR001669">
    <property type="entry name" value="Arg_repress"/>
</dbReference>
<evidence type="ECO:0000313" key="12">
    <source>
        <dbReference type="EMBL" id="MBB6482500.1"/>
    </source>
</evidence>
<comment type="pathway">
    <text evidence="2 9">Amino-acid biosynthesis; L-arginine biosynthesis [regulation].</text>
</comment>
<proteinExistence type="inferred from homology"/>
<dbReference type="PRINTS" id="PR01467">
    <property type="entry name" value="ARGREPRESSOR"/>
</dbReference>
<reference evidence="12 13" key="1">
    <citation type="submission" date="2020-08" db="EMBL/GenBank/DDBJ databases">
        <title>Genomic Encyclopedia of Type Strains, Phase IV (KMG-IV): sequencing the most valuable type-strain genomes for metagenomic binning, comparative biology and taxonomic classification.</title>
        <authorList>
            <person name="Goeker M."/>
        </authorList>
    </citation>
    <scope>NUCLEOTIDE SEQUENCE [LARGE SCALE GENOMIC DNA]</scope>
    <source>
        <strain evidence="12 13">DSM 2461</strain>
    </source>
</reference>
<evidence type="ECO:0000256" key="1">
    <source>
        <dbReference type="ARBA" id="ARBA00004496"/>
    </source>
</evidence>
<dbReference type="EMBL" id="JACHGJ010000013">
    <property type="protein sequence ID" value="MBB6482500.1"/>
    <property type="molecule type" value="Genomic_DNA"/>
</dbReference>
<evidence type="ECO:0000259" key="10">
    <source>
        <dbReference type="Pfam" id="PF01316"/>
    </source>
</evidence>
<feature type="domain" description="Arginine repressor DNA-binding" evidence="10">
    <location>
        <begin position="4"/>
        <end position="70"/>
    </location>
</feature>
<sequence>MNDRRTRLVQIKKIIRENHVSSQEQLLKLLDENGISVTQATLSRDLKMLNVSKISNEKDGYHYHLPSEKEEKEAEKYLVEDIARGFLSIEFSGNLAILKTLPGHANTVAIALDKLEGLPIIGTIAGDDAILIVLKENEREETVIEALVSRIPDLEHEL</sequence>
<dbReference type="SUPFAM" id="SSF55252">
    <property type="entry name" value="C-terminal domain of arginine repressor"/>
    <property type="match status" value="1"/>
</dbReference>
<keyword evidence="5 9" id="KW-0963">Cytoplasm</keyword>
<evidence type="ECO:0000256" key="2">
    <source>
        <dbReference type="ARBA" id="ARBA00005040"/>
    </source>
</evidence>
<dbReference type="GO" id="GO:0034618">
    <property type="term" value="F:arginine binding"/>
    <property type="evidence" value="ECO:0007669"/>
    <property type="project" value="InterPro"/>
</dbReference>
<dbReference type="InterPro" id="IPR036251">
    <property type="entry name" value="Arg_repress_C_sf"/>
</dbReference>
<dbReference type="InterPro" id="IPR020899">
    <property type="entry name" value="Arg_repress_C"/>
</dbReference>
<dbReference type="UniPathway" id="UPA00068"/>
<keyword evidence="9" id="KW-0028">Amino-acid biosynthesis</keyword>
<dbReference type="GO" id="GO:0003677">
    <property type="term" value="F:DNA binding"/>
    <property type="evidence" value="ECO:0007669"/>
    <property type="project" value="UniProtKB-KW"/>
</dbReference>
<comment type="function">
    <text evidence="9">Regulates arginine biosynthesis genes.</text>
</comment>
<dbReference type="InterPro" id="IPR036390">
    <property type="entry name" value="WH_DNA-bd_sf"/>
</dbReference>
<dbReference type="GO" id="GO:1900079">
    <property type="term" value="P:regulation of arginine biosynthetic process"/>
    <property type="evidence" value="ECO:0007669"/>
    <property type="project" value="UniProtKB-UniRule"/>
</dbReference>
<dbReference type="SUPFAM" id="SSF46785">
    <property type="entry name" value="Winged helix' DNA-binding domain"/>
    <property type="match status" value="1"/>
</dbReference>
<dbReference type="HAMAP" id="MF_00173">
    <property type="entry name" value="Arg_repressor"/>
    <property type="match status" value="1"/>
</dbReference>
<protein>
    <recommendedName>
        <fullName evidence="4 9">Arginine repressor</fullName>
    </recommendedName>
</protein>
<evidence type="ECO:0000256" key="7">
    <source>
        <dbReference type="ARBA" id="ARBA00023125"/>
    </source>
</evidence>
<feature type="domain" description="Arginine repressor C-terminal" evidence="11">
    <location>
        <begin position="84"/>
        <end position="147"/>
    </location>
</feature>
<comment type="subcellular location">
    <subcellularLocation>
        <location evidence="1 9">Cytoplasm</location>
    </subcellularLocation>
</comment>
<dbReference type="PANTHER" id="PTHR34471">
    <property type="entry name" value="ARGININE REPRESSOR"/>
    <property type="match status" value="1"/>
</dbReference>
<gene>
    <name evidence="9" type="primary">argR</name>
    <name evidence="12" type="ORF">HNR50_004200</name>
</gene>
<dbReference type="Gene3D" id="1.10.10.10">
    <property type="entry name" value="Winged helix-like DNA-binding domain superfamily/Winged helix DNA-binding domain"/>
    <property type="match status" value="1"/>
</dbReference>
<comment type="caution">
    <text evidence="12">The sequence shown here is derived from an EMBL/GenBank/DDBJ whole genome shotgun (WGS) entry which is preliminary data.</text>
</comment>
<dbReference type="GO" id="GO:0051259">
    <property type="term" value="P:protein complex oligomerization"/>
    <property type="evidence" value="ECO:0007669"/>
    <property type="project" value="InterPro"/>
</dbReference>
<dbReference type="AlphaFoldDB" id="A0A841RHL2"/>
<keyword evidence="9" id="KW-0055">Arginine biosynthesis</keyword>
<dbReference type="GO" id="GO:0006526">
    <property type="term" value="P:L-arginine biosynthetic process"/>
    <property type="evidence" value="ECO:0007669"/>
    <property type="project" value="UniProtKB-UniPathway"/>
</dbReference>
<evidence type="ECO:0000256" key="9">
    <source>
        <dbReference type="HAMAP-Rule" id="MF_00173"/>
    </source>
</evidence>
<evidence type="ECO:0000256" key="4">
    <source>
        <dbReference type="ARBA" id="ARBA00021148"/>
    </source>
</evidence>
<dbReference type="GO" id="GO:0003700">
    <property type="term" value="F:DNA-binding transcription factor activity"/>
    <property type="evidence" value="ECO:0007669"/>
    <property type="project" value="UniProtKB-UniRule"/>
</dbReference>
<evidence type="ECO:0000256" key="8">
    <source>
        <dbReference type="ARBA" id="ARBA00023163"/>
    </source>
</evidence>
<evidence type="ECO:0000259" key="11">
    <source>
        <dbReference type="Pfam" id="PF02863"/>
    </source>
</evidence>
<keyword evidence="13" id="KW-1185">Reference proteome</keyword>
<dbReference type="InterPro" id="IPR020900">
    <property type="entry name" value="Arg_repress_DNA-bd"/>
</dbReference>
<evidence type="ECO:0000256" key="5">
    <source>
        <dbReference type="ARBA" id="ARBA00022490"/>
    </source>
</evidence>
<dbReference type="PANTHER" id="PTHR34471:SF1">
    <property type="entry name" value="ARGININE REPRESSOR"/>
    <property type="match status" value="1"/>
</dbReference>
<dbReference type="GO" id="GO:0005737">
    <property type="term" value="C:cytoplasm"/>
    <property type="evidence" value="ECO:0007669"/>
    <property type="project" value="UniProtKB-SubCell"/>
</dbReference>
<evidence type="ECO:0000256" key="6">
    <source>
        <dbReference type="ARBA" id="ARBA00023015"/>
    </source>
</evidence>
<comment type="similarity">
    <text evidence="3 9">Belongs to the ArgR family.</text>
</comment>
<dbReference type="Proteomes" id="UP000587760">
    <property type="component" value="Unassembled WGS sequence"/>
</dbReference>
<keyword evidence="7 9" id="KW-0238">DNA-binding</keyword>
<dbReference type="Gene3D" id="3.30.1360.40">
    <property type="match status" value="1"/>
</dbReference>
<evidence type="ECO:0000313" key="13">
    <source>
        <dbReference type="Proteomes" id="UP000587760"/>
    </source>
</evidence>
<name>A0A841RHL2_9SPIO</name>
<organism evidence="12 13">
    <name type="scientific">Spirochaeta isovalerica</name>
    <dbReference type="NCBI Taxonomy" id="150"/>
    <lineage>
        <taxon>Bacteria</taxon>
        <taxon>Pseudomonadati</taxon>
        <taxon>Spirochaetota</taxon>
        <taxon>Spirochaetia</taxon>
        <taxon>Spirochaetales</taxon>
        <taxon>Spirochaetaceae</taxon>
        <taxon>Spirochaeta</taxon>
    </lineage>
</organism>
<keyword evidence="9" id="KW-0678">Repressor</keyword>
<accession>A0A841RHL2</accession>
<dbReference type="Pfam" id="PF02863">
    <property type="entry name" value="Arg_repressor_C"/>
    <property type="match status" value="1"/>
</dbReference>
<keyword evidence="6 9" id="KW-0805">Transcription regulation</keyword>